<comment type="catalytic activity">
    <reaction evidence="10">
        <text>[protein]-C-terminal S-[(2E,6E)-farnesyl]-L-cysteine + S-adenosyl-L-methionine = [protein]-C-terminal S-[(2E,6E)-farnesyl]-L-cysteine methyl ester + S-adenosyl-L-homocysteine</text>
        <dbReference type="Rhea" id="RHEA:21672"/>
        <dbReference type="Rhea" id="RHEA-COMP:12125"/>
        <dbReference type="Rhea" id="RHEA-COMP:12126"/>
        <dbReference type="ChEBI" id="CHEBI:57856"/>
        <dbReference type="ChEBI" id="CHEBI:59789"/>
        <dbReference type="ChEBI" id="CHEBI:90510"/>
        <dbReference type="ChEBI" id="CHEBI:90511"/>
        <dbReference type="EC" id="2.1.1.100"/>
    </reaction>
</comment>
<keyword evidence="12" id="KW-1185">Reference proteome</keyword>
<name>A0AAW1L317_SAPOF</name>
<evidence type="ECO:0000256" key="5">
    <source>
        <dbReference type="ARBA" id="ARBA00022679"/>
    </source>
</evidence>
<accession>A0AAW1L317</accession>
<dbReference type="AlphaFoldDB" id="A0AAW1L317"/>
<gene>
    <name evidence="11" type="ORF">RND81_05G224400</name>
</gene>
<reference evidence="11 12" key="1">
    <citation type="submission" date="2024-03" db="EMBL/GenBank/DDBJ databases">
        <title>WGS assembly of Saponaria officinalis var. Norfolk2.</title>
        <authorList>
            <person name="Jenkins J."/>
            <person name="Shu S."/>
            <person name="Grimwood J."/>
            <person name="Barry K."/>
            <person name="Goodstein D."/>
            <person name="Schmutz J."/>
            <person name="Leebens-Mack J."/>
            <person name="Osbourn A."/>
        </authorList>
    </citation>
    <scope>NUCLEOTIDE SEQUENCE [LARGE SCALE GENOMIC DNA]</scope>
    <source>
        <strain evidence="12">cv. Norfolk2</strain>
        <strain evidence="11">JIC</strain>
        <tissue evidence="11">Leaf</tissue>
    </source>
</reference>
<feature type="transmembrane region" description="Helical" evidence="10">
    <location>
        <begin position="39"/>
        <end position="61"/>
    </location>
</feature>
<evidence type="ECO:0000256" key="8">
    <source>
        <dbReference type="ARBA" id="ARBA00022989"/>
    </source>
</evidence>
<evidence type="ECO:0000256" key="3">
    <source>
        <dbReference type="ARBA" id="ARBA00012151"/>
    </source>
</evidence>
<protein>
    <recommendedName>
        <fullName evidence="3 10">Protein-S-isoprenylcysteine O-methyltransferase</fullName>
        <ecNumber evidence="3 10">2.1.1.100</ecNumber>
    </recommendedName>
</protein>
<dbReference type="GO" id="GO:0004671">
    <property type="term" value="F:protein C-terminal S-isoprenylcysteine carboxyl O-methyltransferase activity"/>
    <property type="evidence" value="ECO:0007669"/>
    <property type="project" value="UniProtKB-EC"/>
</dbReference>
<keyword evidence="8 10" id="KW-1133">Transmembrane helix</keyword>
<dbReference type="InterPro" id="IPR007269">
    <property type="entry name" value="ICMT_MeTrfase"/>
</dbReference>
<evidence type="ECO:0000256" key="9">
    <source>
        <dbReference type="ARBA" id="ARBA00023136"/>
    </source>
</evidence>
<organism evidence="11 12">
    <name type="scientific">Saponaria officinalis</name>
    <name type="common">Common soapwort</name>
    <name type="synonym">Lychnis saponaria</name>
    <dbReference type="NCBI Taxonomy" id="3572"/>
    <lineage>
        <taxon>Eukaryota</taxon>
        <taxon>Viridiplantae</taxon>
        <taxon>Streptophyta</taxon>
        <taxon>Embryophyta</taxon>
        <taxon>Tracheophyta</taxon>
        <taxon>Spermatophyta</taxon>
        <taxon>Magnoliopsida</taxon>
        <taxon>eudicotyledons</taxon>
        <taxon>Gunneridae</taxon>
        <taxon>Pentapetalae</taxon>
        <taxon>Caryophyllales</taxon>
        <taxon>Caryophyllaceae</taxon>
        <taxon>Caryophylleae</taxon>
        <taxon>Saponaria</taxon>
    </lineage>
</organism>
<dbReference type="Gene3D" id="1.20.120.1630">
    <property type="match status" value="1"/>
</dbReference>
<feature type="transmembrane region" description="Helical" evidence="10">
    <location>
        <begin position="134"/>
        <end position="159"/>
    </location>
</feature>
<dbReference type="PANTHER" id="PTHR12714">
    <property type="entry name" value="PROTEIN-S ISOPRENYLCYSTEINE O-METHYLTRANSFERASE"/>
    <property type="match status" value="1"/>
</dbReference>
<dbReference type="GO" id="GO:0032259">
    <property type="term" value="P:methylation"/>
    <property type="evidence" value="ECO:0007669"/>
    <property type="project" value="UniProtKB-KW"/>
</dbReference>
<keyword evidence="4 10" id="KW-0489">Methyltransferase</keyword>
<evidence type="ECO:0000256" key="10">
    <source>
        <dbReference type="RuleBase" id="RU362022"/>
    </source>
</evidence>
<dbReference type="PROSITE" id="PS51564">
    <property type="entry name" value="SAM_ICMT"/>
    <property type="match status" value="1"/>
</dbReference>
<comment type="subcellular location">
    <subcellularLocation>
        <location evidence="10">Endoplasmic reticulum membrane</location>
        <topology evidence="10">Multi-pass membrane protein</topology>
    </subcellularLocation>
    <subcellularLocation>
        <location evidence="1">Membrane</location>
        <topology evidence="1">Multi-pass membrane protein</topology>
    </subcellularLocation>
</comment>
<proteinExistence type="inferred from homology"/>
<dbReference type="InterPro" id="IPR025770">
    <property type="entry name" value="PPMT_MeTrfase"/>
</dbReference>
<evidence type="ECO:0000313" key="11">
    <source>
        <dbReference type="EMBL" id="KAK9726574.1"/>
    </source>
</evidence>
<dbReference type="Proteomes" id="UP001443914">
    <property type="component" value="Unassembled WGS sequence"/>
</dbReference>
<dbReference type="PANTHER" id="PTHR12714:SF9">
    <property type="entry name" value="PROTEIN-S-ISOPRENYLCYSTEINE O-METHYLTRANSFERASE"/>
    <property type="match status" value="1"/>
</dbReference>
<comment type="similarity">
    <text evidence="2 10">Belongs to the class VI-like SAM-binding methyltransferase superfamily. Isoprenylcysteine carboxyl methyltransferase family.</text>
</comment>
<evidence type="ECO:0000256" key="2">
    <source>
        <dbReference type="ARBA" id="ARBA00009140"/>
    </source>
</evidence>
<dbReference type="GO" id="GO:0005789">
    <property type="term" value="C:endoplasmic reticulum membrane"/>
    <property type="evidence" value="ECO:0007669"/>
    <property type="project" value="UniProtKB-SubCell"/>
</dbReference>
<keyword evidence="9 10" id="KW-0472">Membrane</keyword>
<dbReference type="EMBL" id="JBDFQZ010000005">
    <property type="protein sequence ID" value="KAK9726574.1"/>
    <property type="molecule type" value="Genomic_DNA"/>
</dbReference>
<keyword evidence="10" id="KW-0256">Endoplasmic reticulum</keyword>
<evidence type="ECO:0000256" key="7">
    <source>
        <dbReference type="ARBA" id="ARBA00022692"/>
    </source>
</evidence>
<dbReference type="EMBL" id="JBDFQZ010000005">
    <property type="protein sequence ID" value="KAK9726573.1"/>
    <property type="molecule type" value="Genomic_DNA"/>
</dbReference>
<keyword evidence="5" id="KW-0808">Transferase</keyword>
<evidence type="ECO:0000256" key="4">
    <source>
        <dbReference type="ARBA" id="ARBA00022603"/>
    </source>
</evidence>
<evidence type="ECO:0000313" key="12">
    <source>
        <dbReference type="Proteomes" id="UP001443914"/>
    </source>
</evidence>
<dbReference type="Pfam" id="PF04140">
    <property type="entry name" value="ICMT"/>
    <property type="match status" value="1"/>
</dbReference>
<comment type="caution">
    <text evidence="11">The sequence shown here is derived from an EMBL/GenBank/DDBJ whole genome shotgun (WGS) entry which is preliminary data.</text>
</comment>
<feature type="transmembrane region" description="Helical" evidence="10">
    <location>
        <begin position="12"/>
        <end position="33"/>
    </location>
</feature>
<evidence type="ECO:0000256" key="6">
    <source>
        <dbReference type="ARBA" id="ARBA00022691"/>
    </source>
</evidence>
<sequence>MEIFGYTAYRQISQLFFAILFFHGSEYILAVAIHGKKNVTLSSLLITKHYMIAMLFSLLEYSVEYSFCPQIKCHWWISNLGLAFVVIGEVIRKMAVLTAGRSFTHLIKVRHEEHHKLVTHGIYNYIRHPGYSGFLIWSVGTQIMLLNPVSTVAFAVVVWRFFAGRIPYEENYLRRFFGNEYGEYALRVPSGIPFVK</sequence>
<comment type="cofactor">
    <cofactor evidence="10">
        <name>Zn(2+)</name>
        <dbReference type="ChEBI" id="CHEBI:29105"/>
    </cofactor>
    <text evidence="10">Divalent metal cations. Probably Zn(2+).</text>
</comment>
<keyword evidence="6 10" id="KW-0949">S-adenosyl-L-methionine</keyword>
<keyword evidence="7 10" id="KW-0812">Transmembrane</keyword>
<evidence type="ECO:0000256" key="1">
    <source>
        <dbReference type="ARBA" id="ARBA00004141"/>
    </source>
</evidence>
<feature type="transmembrane region" description="Helical" evidence="10">
    <location>
        <begin position="73"/>
        <end position="91"/>
    </location>
</feature>
<dbReference type="EC" id="2.1.1.100" evidence="3 10"/>